<dbReference type="SMART" id="SM00388">
    <property type="entry name" value="HisKA"/>
    <property type="match status" value="1"/>
</dbReference>
<keyword evidence="5" id="KW-0418">Kinase</keyword>
<organism evidence="5 6">
    <name type="scientific">Sphingomonas sanxanigenens</name>
    <dbReference type="NCBI Taxonomy" id="397260"/>
    <lineage>
        <taxon>Bacteria</taxon>
        <taxon>Pseudomonadati</taxon>
        <taxon>Pseudomonadota</taxon>
        <taxon>Alphaproteobacteria</taxon>
        <taxon>Sphingomonadales</taxon>
        <taxon>Sphingomonadaceae</taxon>
        <taxon>Sphingomonas</taxon>
    </lineage>
</organism>
<dbReference type="Proteomes" id="UP000249066">
    <property type="component" value="Unassembled WGS sequence"/>
</dbReference>
<accession>A0A2W4ZXK4</accession>
<dbReference type="Gene3D" id="3.30.565.10">
    <property type="entry name" value="Histidine kinase-like ATPase, C-terminal domain"/>
    <property type="match status" value="1"/>
</dbReference>
<evidence type="ECO:0000256" key="3">
    <source>
        <dbReference type="SAM" id="MobiDB-lite"/>
    </source>
</evidence>
<feature type="region of interest" description="Disordered" evidence="3">
    <location>
        <begin position="1"/>
        <end position="24"/>
    </location>
</feature>
<comment type="catalytic activity">
    <reaction evidence="1">
        <text>ATP + protein L-histidine = ADP + protein N-phospho-L-histidine.</text>
        <dbReference type="EC" id="2.7.13.3"/>
    </reaction>
</comment>
<dbReference type="AlphaFoldDB" id="A0A2W4ZXK4"/>
<dbReference type="InterPro" id="IPR036097">
    <property type="entry name" value="HisK_dim/P_sf"/>
</dbReference>
<evidence type="ECO:0000313" key="6">
    <source>
        <dbReference type="Proteomes" id="UP000249066"/>
    </source>
</evidence>
<sequence length="378" mass="39651">EAFRQQRAARKPPMPGDGAPAAAPPRIAVASISEFSFETDAEGMIQWSEGAPREEVIGVSIAVAAESDHGVDGHAAGAFRRRAPFRDARLTLAHDGATGGEWQISGVPFFESVSGRFRGFRGAARRPRPDERAAPIANGLYGSGLPADSLRQLVHELRTPLNAIIGFAEMIDQQMLGPAAADYRGRAGAILDDARRLLGTVDDLDVAARIDSGAELAAGGGDVADAAAALRACVAESGALATLRRIKLDLQIDPATPAVGVDALSLDRMFSRLLSAVIGLAASGEAIVADLAPGGNAIRFSVSRTHALLGRDEQALLDPGYSPDGDWPDAPALGLGFALRLVRNLAEAARGRLMIEPERFVLILPVAADSPIEREGQR</sequence>
<dbReference type="CDD" id="cd00082">
    <property type="entry name" value="HisKA"/>
    <property type="match status" value="1"/>
</dbReference>
<proteinExistence type="predicted"/>
<gene>
    <name evidence="5" type="ORF">DI623_15495</name>
</gene>
<evidence type="ECO:0000259" key="4">
    <source>
        <dbReference type="PROSITE" id="PS50109"/>
    </source>
</evidence>
<evidence type="ECO:0000313" key="5">
    <source>
        <dbReference type="EMBL" id="PZO87040.1"/>
    </source>
</evidence>
<keyword evidence="5" id="KW-0808">Transferase</keyword>
<dbReference type="GO" id="GO:0000155">
    <property type="term" value="F:phosphorelay sensor kinase activity"/>
    <property type="evidence" value="ECO:0007669"/>
    <property type="project" value="InterPro"/>
</dbReference>
<dbReference type="SUPFAM" id="SSF55874">
    <property type="entry name" value="ATPase domain of HSP90 chaperone/DNA topoisomerase II/histidine kinase"/>
    <property type="match status" value="1"/>
</dbReference>
<dbReference type="Gene3D" id="1.10.287.130">
    <property type="match status" value="1"/>
</dbReference>
<evidence type="ECO:0000256" key="1">
    <source>
        <dbReference type="ARBA" id="ARBA00000085"/>
    </source>
</evidence>
<feature type="non-terminal residue" evidence="5">
    <location>
        <position position="1"/>
    </location>
</feature>
<dbReference type="PROSITE" id="PS50109">
    <property type="entry name" value="HIS_KIN"/>
    <property type="match status" value="1"/>
</dbReference>
<feature type="domain" description="Histidine kinase" evidence="4">
    <location>
        <begin position="152"/>
        <end position="356"/>
    </location>
</feature>
<dbReference type="Pfam" id="PF00512">
    <property type="entry name" value="HisKA"/>
    <property type="match status" value="1"/>
</dbReference>
<dbReference type="EC" id="2.7.13.3" evidence="2"/>
<dbReference type="InterPro" id="IPR003661">
    <property type="entry name" value="HisK_dim/P_dom"/>
</dbReference>
<reference evidence="5 6" key="1">
    <citation type="submission" date="2017-08" db="EMBL/GenBank/DDBJ databases">
        <title>Infants hospitalized years apart are colonized by the same room-sourced microbial strains.</title>
        <authorList>
            <person name="Brooks B."/>
            <person name="Olm M.R."/>
            <person name="Firek B.A."/>
            <person name="Baker R."/>
            <person name="Thomas B.C."/>
            <person name="Morowitz M.J."/>
            <person name="Banfield J.F."/>
        </authorList>
    </citation>
    <scope>NUCLEOTIDE SEQUENCE [LARGE SCALE GENOMIC DNA]</scope>
    <source>
        <strain evidence="5">S2_018_000_R2_101</strain>
    </source>
</reference>
<dbReference type="EMBL" id="QFNN01000153">
    <property type="protein sequence ID" value="PZO87040.1"/>
    <property type="molecule type" value="Genomic_DNA"/>
</dbReference>
<dbReference type="InterPro" id="IPR036890">
    <property type="entry name" value="HATPase_C_sf"/>
</dbReference>
<comment type="caution">
    <text evidence="5">The sequence shown here is derived from an EMBL/GenBank/DDBJ whole genome shotgun (WGS) entry which is preliminary data.</text>
</comment>
<name>A0A2W4ZXK4_9SPHN</name>
<dbReference type="SUPFAM" id="SSF47384">
    <property type="entry name" value="Homodimeric domain of signal transducing histidine kinase"/>
    <property type="match status" value="1"/>
</dbReference>
<evidence type="ECO:0000256" key="2">
    <source>
        <dbReference type="ARBA" id="ARBA00012438"/>
    </source>
</evidence>
<dbReference type="InterPro" id="IPR005467">
    <property type="entry name" value="His_kinase_dom"/>
</dbReference>
<protein>
    <recommendedName>
        <fullName evidence="2">histidine kinase</fullName>
        <ecNumber evidence="2">2.7.13.3</ecNumber>
    </recommendedName>
</protein>